<gene>
    <name evidence="2" type="ORF">Tci_004494</name>
</gene>
<dbReference type="AlphaFoldDB" id="A0A6L2J6M2"/>
<accession>A0A6L2J6M2</accession>
<dbReference type="EMBL" id="BKCJ010000364">
    <property type="protein sequence ID" value="GEU32516.1"/>
    <property type="molecule type" value="Genomic_DNA"/>
</dbReference>
<sequence length="234" mass="26609">MAQPVQNINHSAFRSMFEREKLSGTNFNNGLRRLKLVLRVKKIMFVIEQPIPPAPAADFVANEIKFMFEKQARVEKLDLIQTFHACKQEEGKPVGAYVLQMKDYVEQLERLGYVLPQDLSVVLILNGLTSDFTRFVRNYNMHNIGKTISEVHTMLIEYEKGLPKKVETPQVMMIKSVKIQKANKKSLKAKGKGKANGKGKDKQGYIPKPKNPKPSAKEHPAKDDTCHHCKEVGH</sequence>
<feature type="compositionally biased region" description="Basic and acidic residues" evidence="1">
    <location>
        <begin position="215"/>
        <end position="234"/>
    </location>
</feature>
<evidence type="ECO:0000313" key="2">
    <source>
        <dbReference type="EMBL" id="GEU32516.1"/>
    </source>
</evidence>
<name>A0A6L2J6M2_TANCI</name>
<protein>
    <recommendedName>
        <fullName evidence="3">Zinc finger, CCHC-type</fullName>
    </recommendedName>
</protein>
<evidence type="ECO:0008006" key="3">
    <source>
        <dbReference type="Google" id="ProtNLM"/>
    </source>
</evidence>
<dbReference type="Pfam" id="PF14223">
    <property type="entry name" value="Retrotran_gag_2"/>
    <property type="match status" value="1"/>
</dbReference>
<reference evidence="2" key="1">
    <citation type="journal article" date="2019" name="Sci. Rep.">
        <title>Draft genome of Tanacetum cinerariifolium, the natural source of mosquito coil.</title>
        <authorList>
            <person name="Yamashiro T."/>
            <person name="Shiraishi A."/>
            <person name="Satake H."/>
            <person name="Nakayama K."/>
        </authorList>
    </citation>
    <scope>NUCLEOTIDE SEQUENCE</scope>
</reference>
<proteinExistence type="predicted"/>
<organism evidence="2">
    <name type="scientific">Tanacetum cinerariifolium</name>
    <name type="common">Dalmatian daisy</name>
    <name type="synonym">Chrysanthemum cinerariifolium</name>
    <dbReference type="NCBI Taxonomy" id="118510"/>
    <lineage>
        <taxon>Eukaryota</taxon>
        <taxon>Viridiplantae</taxon>
        <taxon>Streptophyta</taxon>
        <taxon>Embryophyta</taxon>
        <taxon>Tracheophyta</taxon>
        <taxon>Spermatophyta</taxon>
        <taxon>Magnoliopsida</taxon>
        <taxon>eudicotyledons</taxon>
        <taxon>Gunneridae</taxon>
        <taxon>Pentapetalae</taxon>
        <taxon>asterids</taxon>
        <taxon>campanulids</taxon>
        <taxon>Asterales</taxon>
        <taxon>Asteraceae</taxon>
        <taxon>Asteroideae</taxon>
        <taxon>Anthemideae</taxon>
        <taxon>Anthemidinae</taxon>
        <taxon>Tanacetum</taxon>
    </lineage>
</organism>
<feature type="compositionally biased region" description="Basic residues" evidence="1">
    <location>
        <begin position="182"/>
        <end position="197"/>
    </location>
</feature>
<evidence type="ECO:0000256" key="1">
    <source>
        <dbReference type="SAM" id="MobiDB-lite"/>
    </source>
</evidence>
<comment type="caution">
    <text evidence="2">The sequence shown here is derived from an EMBL/GenBank/DDBJ whole genome shotgun (WGS) entry which is preliminary data.</text>
</comment>
<feature type="region of interest" description="Disordered" evidence="1">
    <location>
        <begin position="182"/>
        <end position="234"/>
    </location>
</feature>